<dbReference type="FunFam" id="3.40.50.150:FF:000088">
    <property type="entry name" value="Polyamine aminopropyltransferase"/>
    <property type="match status" value="1"/>
</dbReference>
<evidence type="ECO:0000256" key="6">
    <source>
        <dbReference type="PROSITE-ProRule" id="PRU00354"/>
    </source>
</evidence>
<dbReference type="PANTHER" id="PTHR43317:SF1">
    <property type="entry name" value="THERMOSPERMINE SYNTHASE ACAULIS5"/>
    <property type="match status" value="1"/>
</dbReference>
<dbReference type="GO" id="GO:0004766">
    <property type="term" value="F:spermidine synthase activity"/>
    <property type="evidence" value="ECO:0007669"/>
    <property type="project" value="UniProtKB-UniRule"/>
</dbReference>
<dbReference type="NCBIfam" id="NF037959">
    <property type="entry name" value="MFS_SpdSyn"/>
    <property type="match status" value="1"/>
</dbReference>
<dbReference type="NCBIfam" id="NF002956">
    <property type="entry name" value="PRK03612.1"/>
    <property type="match status" value="1"/>
</dbReference>
<comment type="function">
    <text evidence="5">Catalyzes the irreversible transfer of a propylamine group from the amino donor S-adenosylmethioninamine (decarboxy-AdoMet) to putrescine (1,4-diaminobutane) to yield spermidine.</text>
</comment>
<comment type="pathway">
    <text evidence="5">Amine and polyamine biosynthesis; spermidine biosynthesis; spermidine from putrescine: step 1/1.</text>
</comment>
<dbReference type="UniPathway" id="UPA00248">
    <property type="reaction ID" value="UER00314"/>
</dbReference>
<dbReference type="Gene3D" id="3.40.50.150">
    <property type="entry name" value="Vaccinia Virus protein VP39"/>
    <property type="match status" value="1"/>
</dbReference>
<evidence type="ECO:0000256" key="1">
    <source>
        <dbReference type="ARBA" id="ARBA00007867"/>
    </source>
</evidence>
<keyword evidence="5" id="KW-1003">Cell membrane</keyword>
<dbReference type="Proteomes" id="UP000503840">
    <property type="component" value="Unassembled WGS sequence"/>
</dbReference>
<dbReference type="SUPFAM" id="SSF53335">
    <property type="entry name" value="S-adenosyl-L-methionine-dependent methyltransferases"/>
    <property type="match status" value="1"/>
</dbReference>
<dbReference type="RefSeq" id="WP_174403722.1">
    <property type="nucleotide sequence ID" value="NZ_BLVO01000004.1"/>
</dbReference>
<dbReference type="EMBL" id="BLVO01000004">
    <property type="protein sequence ID" value="GFM32046.1"/>
    <property type="molecule type" value="Genomic_DNA"/>
</dbReference>
<keyword evidence="2 5" id="KW-0808">Transferase</keyword>
<comment type="caution">
    <text evidence="5">Lacks conserved residue(s) required for the propagation of feature annotation.</text>
</comment>
<feature type="transmembrane region" description="Helical" evidence="5">
    <location>
        <begin position="69"/>
        <end position="95"/>
    </location>
</feature>
<dbReference type="InterPro" id="IPR001045">
    <property type="entry name" value="Spermi_synthase"/>
</dbReference>
<evidence type="ECO:0000313" key="9">
    <source>
        <dbReference type="Proteomes" id="UP000503840"/>
    </source>
</evidence>
<feature type="transmembrane region" description="Helical" evidence="5">
    <location>
        <begin position="196"/>
        <end position="215"/>
    </location>
</feature>
<comment type="subcellular location">
    <subcellularLocation>
        <location evidence="5">Cell membrane</location>
        <topology evidence="5">Multi-pass membrane protein</topology>
    </subcellularLocation>
</comment>
<feature type="binding site" evidence="5">
    <location>
        <position position="314"/>
    </location>
    <ligand>
        <name>S-methyl-5'-thioadenosine</name>
        <dbReference type="ChEBI" id="CHEBI:17509"/>
    </ligand>
</feature>
<dbReference type="InterPro" id="IPR030374">
    <property type="entry name" value="PABS"/>
</dbReference>
<dbReference type="PANTHER" id="PTHR43317">
    <property type="entry name" value="THERMOSPERMINE SYNTHASE ACAULIS5"/>
    <property type="match status" value="1"/>
</dbReference>
<evidence type="ECO:0000256" key="5">
    <source>
        <dbReference type="HAMAP-Rule" id="MF_00198"/>
    </source>
</evidence>
<dbReference type="PROSITE" id="PS01330">
    <property type="entry name" value="PABS_1"/>
    <property type="match status" value="1"/>
</dbReference>
<feature type="binding site" evidence="5">
    <location>
        <begin position="348"/>
        <end position="349"/>
    </location>
    <ligand>
        <name>S-methyl-5'-thioadenosine</name>
        <dbReference type="ChEBI" id="CHEBI:17509"/>
    </ligand>
</feature>
<feature type="transmembrane region" description="Helical" evidence="5">
    <location>
        <begin position="145"/>
        <end position="164"/>
    </location>
</feature>
<evidence type="ECO:0000256" key="2">
    <source>
        <dbReference type="ARBA" id="ARBA00022679"/>
    </source>
</evidence>
<accession>A0A7J0BEF2</accession>
<feature type="transmembrane region" description="Helical" evidence="5">
    <location>
        <begin position="101"/>
        <end position="124"/>
    </location>
</feature>
<dbReference type="GO" id="GO:0010487">
    <property type="term" value="F:thermospermine synthase activity"/>
    <property type="evidence" value="ECO:0007669"/>
    <property type="project" value="UniProtKB-ARBA"/>
</dbReference>
<dbReference type="PROSITE" id="PS51006">
    <property type="entry name" value="PABS_2"/>
    <property type="match status" value="1"/>
</dbReference>
<dbReference type="EC" id="2.5.1.16" evidence="5"/>
<feature type="binding site" evidence="5">
    <location>
        <position position="294"/>
    </location>
    <ligand>
        <name>spermidine</name>
        <dbReference type="ChEBI" id="CHEBI:57834"/>
    </ligand>
</feature>
<keyword evidence="4 5" id="KW-0620">Polyamine biosynthesis</keyword>
<evidence type="ECO:0000256" key="4">
    <source>
        <dbReference type="ARBA" id="ARBA00023115"/>
    </source>
</evidence>
<comment type="catalytic activity">
    <reaction evidence="5">
        <text>S-adenosyl 3-(methylsulfanyl)propylamine + putrescine = S-methyl-5'-thioadenosine + spermidine + H(+)</text>
        <dbReference type="Rhea" id="RHEA:12721"/>
        <dbReference type="ChEBI" id="CHEBI:15378"/>
        <dbReference type="ChEBI" id="CHEBI:17509"/>
        <dbReference type="ChEBI" id="CHEBI:57443"/>
        <dbReference type="ChEBI" id="CHEBI:57834"/>
        <dbReference type="ChEBI" id="CHEBI:326268"/>
        <dbReference type="EC" id="2.5.1.16"/>
    </reaction>
</comment>
<dbReference type="InterPro" id="IPR030373">
    <property type="entry name" value="PABS_CS"/>
</dbReference>
<protein>
    <recommendedName>
        <fullName evidence="5">Polyamine aminopropyltransferase</fullName>
    </recommendedName>
    <alternativeName>
        <fullName evidence="5">Putrescine aminopropyltransferase</fullName>
        <shortName evidence="5">PAPT</shortName>
    </alternativeName>
    <alternativeName>
        <fullName evidence="5">Spermidine synthase</fullName>
        <shortName evidence="5">SPDS</shortName>
        <shortName evidence="5">SPDSY</shortName>
        <ecNumber evidence="5">2.5.1.16</ecNumber>
    </alternativeName>
</protein>
<name>A0A7J0BEF2_9BACT</name>
<gene>
    <name evidence="8" type="primary">speE2</name>
    <name evidence="5" type="synonym">speE</name>
    <name evidence="8" type="ORF">DSM101010T_04110</name>
</gene>
<comment type="caution">
    <text evidence="8">The sequence shown here is derived from an EMBL/GenBank/DDBJ whole genome shotgun (WGS) entry which is preliminary data.</text>
</comment>
<organism evidence="8 9">
    <name type="scientific">Desulfovibrio subterraneus</name>
    <dbReference type="NCBI Taxonomy" id="2718620"/>
    <lineage>
        <taxon>Bacteria</taxon>
        <taxon>Pseudomonadati</taxon>
        <taxon>Thermodesulfobacteriota</taxon>
        <taxon>Desulfovibrionia</taxon>
        <taxon>Desulfovibrionales</taxon>
        <taxon>Desulfovibrionaceae</taxon>
        <taxon>Desulfovibrio</taxon>
    </lineage>
</organism>
<comment type="subunit">
    <text evidence="5">Homodimer or homotetramer.</text>
</comment>
<proteinExistence type="inferred from homology"/>
<dbReference type="GO" id="GO:0005886">
    <property type="term" value="C:plasma membrane"/>
    <property type="evidence" value="ECO:0007669"/>
    <property type="project" value="UniProtKB-SubCell"/>
</dbReference>
<dbReference type="InterPro" id="IPR029063">
    <property type="entry name" value="SAM-dependent_MTases_sf"/>
</dbReference>
<keyword evidence="9" id="KW-1185">Reference proteome</keyword>
<dbReference type="AlphaFoldDB" id="A0A7J0BEF2"/>
<feature type="binding site" evidence="5">
    <location>
        <position position="270"/>
    </location>
    <ligand>
        <name>spermidine</name>
        <dbReference type="ChEBI" id="CHEBI:57834"/>
    </ligand>
</feature>
<keyword evidence="5" id="KW-0472">Membrane</keyword>
<comment type="similarity">
    <text evidence="1 5">Belongs to the spermidine/spermine synthase family.</text>
</comment>
<feature type="active site" description="Proton acceptor" evidence="5 6">
    <location>
        <position position="366"/>
    </location>
</feature>
<sequence>MNSIRRFSFILKASVFATGLSGIVAEYVLSTLATYLLGNAVFQWTITMSLMLFAMGLGSRISKNFRWHLLDLFIAVEFLLSILCASASVLAYGLAAHTENIGLVIYALAMAIGLLIGFEIPLVTRINQDYEELRTNIANVMEKDYYGALVGGLLFAFVALPYLGLTYTPIALGTINFAVASIFLWSFRHLLYRSRIAIGAFFVVTAFLIGLMLAAKPIILYGEQARYKDKIVYEEQTVYQKLIITQWRNHYWLYINGQEQFSTYDEERYHEPLVHPAMQLATSHQRILVLGGGDGLAVRELLKYKDIGTITLVDLDPAMPRLARTHPVLLAANGNSMADPRVNVVHEDAGTYLRNSSELFDVIIIDLPDPDSVDLMHLYSLDFYQMLRHHLSADGVVVTQAGSPYFATLAFLCIDRTMRAAGLATLAYHNQVPTMGEWGWILAMRAGTHGTTGMRERLQHVRIEGIPTRYLTGEALQAMFTFGKGVFDHPKAGDVEVNTRHKPVLYRYYKEARWDVY</sequence>
<dbReference type="Pfam" id="PF01564">
    <property type="entry name" value="Spermine_synth"/>
    <property type="match status" value="1"/>
</dbReference>
<keyword evidence="5" id="KW-1133">Transmembrane helix</keyword>
<keyword evidence="5" id="KW-0812">Transmembrane</keyword>
<evidence type="ECO:0000259" key="7">
    <source>
        <dbReference type="PROSITE" id="PS51006"/>
    </source>
</evidence>
<reference evidence="8 9" key="1">
    <citation type="submission" date="2020-05" db="EMBL/GenBank/DDBJ databases">
        <title>Draft genome sequence of Desulfovibrio sp. strain HN2T.</title>
        <authorList>
            <person name="Ueno A."/>
            <person name="Tamazawa S."/>
            <person name="Tamamura S."/>
            <person name="Murakami T."/>
            <person name="Kiyama T."/>
            <person name="Inomata H."/>
            <person name="Amano Y."/>
            <person name="Miyakawa K."/>
            <person name="Tamaki H."/>
            <person name="Naganuma T."/>
            <person name="Kaneko K."/>
        </authorList>
    </citation>
    <scope>NUCLEOTIDE SEQUENCE [LARGE SCALE GENOMIC DNA]</scope>
    <source>
        <strain evidence="8 9">HN2</strain>
    </source>
</reference>
<feature type="transmembrane region" description="Helical" evidence="5">
    <location>
        <begin position="9"/>
        <end position="29"/>
    </location>
</feature>
<evidence type="ECO:0000256" key="3">
    <source>
        <dbReference type="ARBA" id="ARBA00023066"/>
    </source>
</evidence>
<dbReference type="HAMAP" id="MF_00198">
    <property type="entry name" value="Spermidine_synth"/>
    <property type="match status" value="1"/>
</dbReference>
<dbReference type="GO" id="GO:0008295">
    <property type="term" value="P:spermidine biosynthetic process"/>
    <property type="evidence" value="ECO:0007669"/>
    <property type="project" value="UniProtKB-UniRule"/>
</dbReference>
<feature type="domain" description="PABS" evidence="7">
    <location>
        <begin position="209"/>
        <end position="445"/>
    </location>
</feature>
<feature type="transmembrane region" description="Helical" evidence="5">
    <location>
        <begin position="35"/>
        <end position="57"/>
    </location>
</feature>
<keyword evidence="3 5" id="KW-0745">Spermidine biosynthesis</keyword>
<dbReference type="CDD" id="cd02440">
    <property type="entry name" value="AdoMet_MTases"/>
    <property type="match status" value="1"/>
</dbReference>
<feature type="transmembrane region" description="Helical" evidence="5">
    <location>
        <begin position="170"/>
        <end position="187"/>
    </location>
</feature>
<evidence type="ECO:0000313" key="8">
    <source>
        <dbReference type="EMBL" id="GFM32046.1"/>
    </source>
</evidence>
<feature type="binding site" evidence="5">
    <location>
        <position position="240"/>
    </location>
    <ligand>
        <name>S-methyl-5'-thioadenosine</name>
        <dbReference type="ChEBI" id="CHEBI:17509"/>
    </ligand>
</feature>